<evidence type="ECO:0000256" key="5">
    <source>
        <dbReference type="ARBA" id="ARBA00022968"/>
    </source>
</evidence>
<organism evidence="10 11">
    <name type="scientific">Hydra vulgaris</name>
    <name type="common">Hydra</name>
    <name type="synonym">Hydra attenuata</name>
    <dbReference type="NCBI Taxonomy" id="6087"/>
    <lineage>
        <taxon>Eukaryota</taxon>
        <taxon>Metazoa</taxon>
        <taxon>Cnidaria</taxon>
        <taxon>Hydrozoa</taxon>
        <taxon>Hydroidolina</taxon>
        <taxon>Anthoathecata</taxon>
        <taxon>Aplanulata</taxon>
        <taxon>Hydridae</taxon>
        <taxon>Hydra</taxon>
    </lineage>
</organism>
<evidence type="ECO:0000313" key="11">
    <source>
        <dbReference type="RefSeq" id="XP_065667304.1"/>
    </source>
</evidence>
<reference evidence="11" key="1">
    <citation type="submission" date="2025-08" db="UniProtKB">
        <authorList>
            <consortium name="RefSeq"/>
        </authorList>
    </citation>
    <scope>IDENTIFICATION</scope>
</reference>
<evidence type="ECO:0000256" key="4">
    <source>
        <dbReference type="ARBA" id="ARBA00022692"/>
    </source>
</evidence>
<name>A0ABM4CZB8_HYDVU</name>
<dbReference type="InterPro" id="IPR008428">
    <property type="entry name" value="Chond_GalNAc"/>
</dbReference>
<evidence type="ECO:0000256" key="7">
    <source>
        <dbReference type="ARBA" id="ARBA00023034"/>
    </source>
</evidence>
<evidence type="ECO:0000256" key="2">
    <source>
        <dbReference type="ARBA" id="ARBA00009239"/>
    </source>
</evidence>
<dbReference type="PANTHER" id="PTHR12369:SF5">
    <property type="entry name" value="HEXOSYLTRANSFERASE"/>
    <property type="match status" value="1"/>
</dbReference>
<protein>
    <recommendedName>
        <fullName evidence="9">Hexosyltransferase</fullName>
        <ecNumber evidence="9">2.4.1.-</ecNumber>
    </recommendedName>
</protein>
<keyword evidence="10" id="KW-1185">Reference proteome</keyword>
<evidence type="ECO:0000313" key="10">
    <source>
        <dbReference type="Proteomes" id="UP001652625"/>
    </source>
</evidence>
<dbReference type="PANTHER" id="PTHR12369">
    <property type="entry name" value="CHONDROITIN SYNTHASE"/>
    <property type="match status" value="1"/>
</dbReference>
<keyword evidence="5 9" id="KW-0735">Signal-anchor</keyword>
<keyword evidence="7 9" id="KW-0333">Golgi apparatus</keyword>
<keyword evidence="3 9" id="KW-0808">Transferase</keyword>
<keyword evidence="8" id="KW-0472">Membrane</keyword>
<sequence length="660" mass="76033">MGNRKLKLLLLFIGIFVLVELTLFSYQQFKDKEENKIVEAIGVIVAQRGNNLPVNVIVNPKPYSSRSELFEDVSQEKVNSLFYPMKNLIENKIGACENLANLHIWHEICGIDVKNLKLYPLYPHLPAIRDTVNKLDFNNISPLFGIRVFGYLEVKNNGLTQFFLSTVDISIEVYLSLDSPNNSFLICYQNHLTKQVNTLSDEIYLNKGKYFFEILGKTGIKVGKFSLKWKQSSLMSTFSEISSEHLSCFYNETGFKKTSVILDYEVPEGLPSLFHKKKLSELYSTQEDLIRSTIFTIPLIPEEDTLDLFPDCKYSPSYLVHEEIKQYVGIWELHYTKVFPKDNTEVFYRLDTNENQIIFGNDIVLESTAHNIVSQVMTAIKKKHKNKYSLSTILNIEENNDVEKGSRFLVELELINNDLSKKVRFSQYVYLFKNFTKLCYPENFQWNKTADVNVILTLGNQGRWAKHFINTMAEVFEDTKDINLNVIIVDFNSQDIDMIQALEQSSIPRYTLIKHTGKFHKTLAIQVAANTIINPNAITLQVDLHLTIPSGFIDLVRKHTVQGKMVCSPIVLRLQCGANPQARYGFWESAGYGIFGAYKSDWNRFGGMNTEKFSISWGGEDWELLDTVLKAGYEVERFKVKNFNHVFHTKKGMWDYSQTT</sequence>
<dbReference type="InterPro" id="IPR051227">
    <property type="entry name" value="CS_glycosyltransferase"/>
</dbReference>
<accession>A0ABM4CZB8</accession>
<evidence type="ECO:0000256" key="1">
    <source>
        <dbReference type="ARBA" id="ARBA00004447"/>
    </source>
</evidence>
<dbReference type="Gene3D" id="3.90.550.10">
    <property type="entry name" value="Spore Coat Polysaccharide Biosynthesis Protein SpsA, Chain A"/>
    <property type="match status" value="1"/>
</dbReference>
<comment type="subcellular location">
    <subcellularLocation>
        <location evidence="1 9">Golgi apparatus</location>
        <location evidence="1 9">Golgi stack membrane</location>
        <topology evidence="1 9">Single-pass type II membrane protein</topology>
    </subcellularLocation>
</comment>
<gene>
    <name evidence="11" type="primary">LOC100203851</name>
</gene>
<comment type="similarity">
    <text evidence="2 9">Belongs to the chondroitin N-acetylgalactosaminyltransferase family.</text>
</comment>
<dbReference type="RefSeq" id="XP_065667304.1">
    <property type="nucleotide sequence ID" value="XM_065811232.1"/>
</dbReference>
<keyword evidence="4" id="KW-0812">Transmembrane</keyword>
<dbReference type="InterPro" id="IPR029044">
    <property type="entry name" value="Nucleotide-diphossugar_trans"/>
</dbReference>
<dbReference type="GeneID" id="100203851"/>
<dbReference type="Pfam" id="PF05679">
    <property type="entry name" value="CHGN"/>
    <property type="match status" value="1"/>
</dbReference>
<proteinExistence type="inferred from homology"/>
<dbReference type="SUPFAM" id="SSF53448">
    <property type="entry name" value="Nucleotide-diphospho-sugar transferases"/>
    <property type="match status" value="1"/>
</dbReference>
<keyword evidence="6" id="KW-1133">Transmembrane helix</keyword>
<dbReference type="EC" id="2.4.1.-" evidence="9"/>
<dbReference type="Proteomes" id="UP001652625">
    <property type="component" value="Chromosome 12"/>
</dbReference>
<evidence type="ECO:0000256" key="8">
    <source>
        <dbReference type="ARBA" id="ARBA00023136"/>
    </source>
</evidence>
<evidence type="ECO:0000256" key="3">
    <source>
        <dbReference type="ARBA" id="ARBA00022679"/>
    </source>
</evidence>
<evidence type="ECO:0000256" key="9">
    <source>
        <dbReference type="RuleBase" id="RU364016"/>
    </source>
</evidence>
<evidence type="ECO:0000256" key="6">
    <source>
        <dbReference type="ARBA" id="ARBA00022989"/>
    </source>
</evidence>